<proteinExistence type="predicted"/>
<gene>
    <name evidence="1" type="ORF">V0R53_21585</name>
</gene>
<dbReference type="EMBL" id="JAZDQP010000017">
    <property type="protein sequence ID" value="MEE1868980.1"/>
    <property type="molecule type" value="Genomic_DNA"/>
</dbReference>
<comment type="caution">
    <text evidence="1">The sequence shown here is derived from an EMBL/GenBank/DDBJ whole genome shotgun (WGS) entry which is preliminary data.</text>
</comment>
<protein>
    <submittedName>
        <fullName evidence="1">Uncharacterized protein</fullName>
    </submittedName>
</protein>
<organism evidence="1 2">
    <name type="scientific">Pseudomonas auratipiscis</name>
    <dbReference type="NCBI Taxonomy" id="3115853"/>
    <lineage>
        <taxon>Bacteria</taxon>
        <taxon>Pseudomonadati</taxon>
        <taxon>Pseudomonadota</taxon>
        <taxon>Gammaproteobacteria</taxon>
        <taxon>Pseudomonadales</taxon>
        <taxon>Pseudomonadaceae</taxon>
        <taxon>Pseudomonas</taxon>
    </lineage>
</organism>
<reference evidence="1 2" key="1">
    <citation type="submission" date="2024-01" db="EMBL/GenBank/DDBJ databases">
        <title>Unpublished Manusciprt.</title>
        <authorList>
            <person name="Duman M."/>
            <person name="Valdes E.G."/>
            <person name="Ajmi N."/>
            <person name="Altun S."/>
            <person name="Saticioglu I.B."/>
        </authorList>
    </citation>
    <scope>NUCLEOTIDE SEQUENCE [LARGE SCALE GENOMIC DNA]</scope>
    <source>
        <strain evidence="1 2">120P</strain>
    </source>
</reference>
<evidence type="ECO:0000313" key="1">
    <source>
        <dbReference type="EMBL" id="MEE1868980.1"/>
    </source>
</evidence>
<keyword evidence="2" id="KW-1185">Reference proteome</keyword>
<evidence type="ECO:0000313" key="2">
    <source>
        <dbReference type="Proteomes" id="UP001307839"/>
    </source>
</evidence>
<dbReference type="Proteomes" id="UP001307839">
    <property type="component" value="Unassembled WGS sequence"/>
</dbReference>
<accession>A0AB35WXJ6</accession>
<dbReference type="AlphaFoldDB" id="A0AB35WXJ6"/>
<sequence length="91" mass="10841">MRRKKNDRKVAFSRRFWVFDNGVLFVECVHTQIKRAYELSVCIVRRLLQNPDYRADGCAWRKDSANTGQRPAESFTSDWRVQFSFHIVEIS</sequence>
<dbReference type="RefSeq" id="WP_203476728.1">
    <property type="nucleotide sequence ID" value="NZ_JAZDCU010000015.1"/>
</dbReference>
<name>A0AB35WXJ6_9PSED</name>